<keyword evidence="9 16" id="KW-0129">CBS domain</keyword>
<dbReference type="Proteomes" id="UP000046392">
    <property type="component" value="Unplaced"/>
</dbReference>
<proteinExistence type="inferred from homology"/>
<organism evidence="20 21">
    <name type="scientific">Strongyloides papillosus</name>
    <name type="common">Intestinal threadworm</name>
    <dbReference type="NCBI Taxonomy" id="174720"/>
    <lineage>
        <taxon>Eukaryota</taxon>
        <taxon>Metazoa</taxon>
        <taxon>Ecdysozoa</taxon>
        <taxon>Nematoda</taxon>
        <taxon>Chromadorea</taxon>
        <taxon>Rhabditida</taxon>
        <taxon>Tylenchina</taxon>
        <taxon>Panagrolaimomorpha</taxon>
        <taxon>Strongyloidoidea</taxon>
        <taxon>Strongyloididae</taxon>
        <taxon>Strongyloides</taxon>
    </lineage>
</organism>
<dbReference type="InterPro" id="IPR005990">
    <property type="entry name" value="IMP_DH"/>
</dbReference>
<dbReference type="GO" id="GO:0003938">
    <property type="term" value="F:IMP dehydrogenase activity"/>
    <property type="evidence" value="ECO:0007669"/>
    <property type="project" value="UniProtKB-UniRule"/>
</dbReference>
<keyword evidence="3 12" id="KW-0479">Metal-binding</keyword>
<dbReference type="GO" id="GO:0000166">
    <property type="term" value="F:nucleotide binding"/>
    <property type="evidence" value="ECO:0007669"/>
    <property type="project" value="UniProtKB-UniRule"/>
</dbReference>
<feature type="binding site" evidence="12">
    <location>
        <begin position="394"/>
        <end position="396"/>
    </location>
    <ligand>
        <name>IMP</name>
        <dbReference type="ChEBI" id="CHEBI:58053"/>
    </ligand>
</feature>
<dbReference type="PANTHER" id="PTHR11911">
    <property type="entry name" value="INOSINE-5-MONOPHOSPHATE DEHYDROGENASE RELATED"/>
    <property type="match status" value="1"/>
</dbReference>
<feature type="binding site" description="in other chain" evidence="12 15">
    <location>
        <position position="356"/>
    </location>
    <ligand>
        <name>K(+)</name>
        <dbReference type="ChEBI" id="CHEBI:29103"/>
        <note>ligand shared between two tetrameric partners</note>
    </ligand>
</feature>
<name>A0A0N5BLC5_STREA</name>
<reference evidence="21" key="1">
    <citation type="submission" date="2017-02" db="UniProtKB">
        <authorList>
            <consortium name="WormBaseParasite"/>
        </authorList>
    </citation>
    <scope>IDENTIFICATION</scope>
</reference>
<evidence type="ECO:0000256" key="13">
    <source>
        <dbReference type="PIRSR" id="PIRSR000130-1"/>
    </source>
</evidence>
<dbReference type="InterPro" id="IPR015875">
    <property type="entry name" value="IMP_DH/GMP_Rdtase_CS"/>
</dbReference>
<keyword evidence="20" id="KW-1185">Reference proteome</keyword>
<comment type="subunit">
    <text evidence="12">Homotetramer.</text>
</comment>
<dbReference type="InterPro" id="IPR046342">
    <property type="entry name" value="CBS_dom_sf"/>
</dbReference>
<dbReference type="GO" id="GO:0006183">
    <property type="term" value="P:GTP biosynthetic process"/>
    <property type="evidence" value="ECO:0007669"/>
    <property type="project" value="TreeGrafter"/>
</dbReference>
<dbReference type="SUPFAM" id="SSF51412">
    <property type="entry name" value="Inosine monophosphate dehydrogenase (IMPDH)"/>
    <property type="match status" value="1"/>
</dbReference>
<dbReference type="CDD" id="cd00381">
    <property type="entry name" value="IMPDH"/>
    <property type="match status" value="1"/>
</dbReference>
<comment type="similarity">
    <text evidence="2 12 17">Belongs to the IMPDH/GMPR family.</text>
</comment>
<evidence type="ECO:0000256" key="11">
    <source>
        <dbReference type="ARBA" id="ARBA00056556"/>
    </source>
</evidence>
<feature type="binding site" evidence="12">
    <location>
        <position position="359"/>
    </location>
    <ligand>
        <name>IMP</name>
        <dbReference type="ChEBI" id="CHEBI:58053"/>
    </ligand>
</feature>
<dbReference type="FunFam" id="3.20.20.70:FF:000086">
    <property type="entry name" value="IMP dehydrogenase, putative"/>
    <property type="match status" value="1"/>
</dbReference>
<dbReference type="PROSITE" id="PS00487">
    <property type="entry name" value="IMP_DH_GMP_RED"/>
    <property type="match status" value="1"/>
</dbReference>
<feature type="binding site" description="in other chain" evidence="12 15">
    <location>
        <position position="358"/>
    </location>
    <ligand>
        <name>K(+)</name>
        <dbReference type="ChEBI" id="CHEBI:29103"/>
        <note>ligand shared between two tetrameric partners</note>
    </ligand>
</feature>
<dbReference type="GO" id="GO:0006177">
    <property type="term" value="P:GMP biosynthetic process"/>
    <property type="evidence" value="ECO:0007669"/>
    <property type="project" value="UniProtKB-UniRule"/>
</dbReference>
<keyword evidence="6 12" id="KW-0630">Potassium</keyword>
<feature type="active site" description="Proton acceptor" evidence="12 13">
    <location>
        <position position="460"/>
    </location>
</feature>
<evidence type="ECO:0000256" key="5">
    <source>
        <dbReference type="ARBA" id="ARBA00022755"/>
    </source>
</evidence>
<dbReference type="PROSITE" id="PS51371">
    <property type="entry name" value="CBS"/>
    <property type="match status" value="1"/>
</dbReference>
<evidence type="ECO:0000256" key="6">
    <source>
        <dbReference type="ARBA" id="ARBA00022958"/>
    </source>
</evidence>
<comment type="cofactor">
    <cofactor evidence="1 12">
        <name>K(+)</name>
        <dbReference type="ChEBI" id="CHEBI:29103"/>
    </cofactor>
</comment>
<evidence type="ECO:0000256" key="4">
    <source>
        <dbReference type="ARBA" id="ARBA00022749"/>
    </source>
</evidence>
<feature type="binding site" evidence="12">
    <location>
        <begin position="417"/>
        <end position="418"/>
    </location>
    <ligand>
        <name>IMP</name>
        <dbReference type="ChEBI" id="CHEBI:58053"/>
    </ligand>
</feature>
<evidence type="ECO:0000256" key="7">
    <source>
        <dbReference type="ARBA" id="ARBA00023002"/>
    </source>
</evidence>
<evidence type="ECO:0000256" key="12">
    <source>
        <dbReference type="HAMAP-Rule" id="MF_03156"/>
    </source>
</evidence>
<evidence type="ECO:0000256" key="16">
    <source>
        <dbReference type="PROSITE-ProRule" id="PRU00703"/>
    </source>
</evidence>
<evidence type="ECO:0000256" key="14">
    <source>
        <dbReference type="PIRSR" id="PIRSR000130-3"/>
    </source>
</evidence>
<evidence type="ECO:0000313" key="21">
    <source>
        <dbReference type="WBParaSite" id="SPAL_0000672400.1"/>
    </source>
</evidence>
<dbReference type="EC" id="1.1.1.205" evidence="12 18"/>
<dbReference type="SMART" id="SM01240">
    <property type="entry name" value="IMPDH"/>
    <property type="match status" value="1"/>
</dbReference>
<evidence type="ECO:0000256" key="2">
    <source>
        <dbReference type="ARBA" id="ARBA00005502"/>
    </source>
</evidence>
<dbReference type="NCBIfam" id="TIGR01302">
    <property type="entry name" value="IMP_dehydrog"/>
    <property type="match status" value="1"/>
</dbReference>
<dbReference type="GO" id="GO:0005737">
    <property type="term" value="C:cytoplasm"/>
    <property type="evidence" value="ECO:0007669"/>
    <property type="project" value="UniProtKB-SubCell"/>
</dbReference>
<dbReference type="STRING" id="174720.A0A0N5BLC5"/>
<keyword evidence="8 12" id="KW-0520">NAD</keyword>
<dbReference type="UniPathway" id="UPA00601">
    <property type="reaction ID" value="UER00295"/>
</dbReference>
<evidence type="ECO:0000256" key="17">
    <source>
        <dbReference type="RuleBase" id="RU003927"/>
    </source>
</evidence>
<dbReference type="Gene3D" id="3.20.20.70">
    <property type="entry name" value="Aldolase class I"/>
    <property type="match status" value="1"/>
</dbReference>
<dbReference type="Pfam" id="PF00478">
    <property type="entry name" value="IMPDH"/>
    <property type="match status" value="1"/>
</dbReference>
<feature type="active site" description="Thioimidate intermediate" evidence="12 13">
    <location>
        <position position="361"/>
    </location>
</feature>
<dbReference type="InterPro" id="IPR001093">
    <property type="entry name" value="IMP_DH_GMPRt"/>
</dbReference>
<evidence type="ECO:0000313" key="20">
    <source>
        <dbReference type="Proteomes" id="UP000046392"/>
    </source>
</evidence>
<evidence type="ECO:0000256" key="10">
    <source>
        <dbReference type="ARBA" id="ARBA00048028"/>
    </source>
</evidence>
<feature type="binding site" evidence="12">
    <location>
        <position position="528"/>
    </location>
    <ligand>
        <name>K(+)</name>
        <dbReference type="ChEBI" id="CHEBI:29103"/>
        <note>ligand shared between two tetrameric partners</note>
    </ligand>
</feature>
<feature type="binding site" description="in other chain" evidence="12 15">
    <location>
        <position position="361"/>
    </location>
    <ligand>
        <name>K(+)</name>
        <dbReference type="ChEBI" id="CHEBI:29103"/>
        <note>ligand shared between two tetrameric partners</note>
    </ligand>
</feature>
<dbReference type="InterPro" id="IPR013785">
    <property type="entry name" value="Aldolase_TIM"/>
</dbReference>
<feature type="binding site" evidence="12">
    <location>
        <begin position="442"/>
        <end position="446"/>
    </location>
    <ligand>
        <name>IMP</name>
        <dbReference type="ChEBI" id="CHEBI:58053"/>
    </ligand>
</feature>
<dbReference type="SUPFAM" id="SSF54631">
    <property type="entry name" value="CBS-domain pair"/>
    <property type="match status" value="1"/>
</dbReference>
<accession>A0A0N5BLC5</accession>
<dbReference type="HAMAP" id="MF_01964">
    <property type="entry name" value="IMPDH"/>
    <property type="match status" value="1"/>
</dbReference>
<dbReference type="AlphaFoldDB" id="A0A0N5BLC5"/>
<evidence type="ECO:0000256" key="3">
    <source>
        <dbReference type="ARBA" id="ARBA00022723"/>
    </source>
</evidence>
<evidence type="ECO:0000256" key="15">
    <source>
        <dbReference type="PIRSR" id="PIRSR000130-4"/>
    </source>
</evidence>
<comment type="activity regulation">
    <text evidence="12">Mycophenolic acid (MPA) is a non-competitive inhibitor that prevents formation of the closed enzyme conformation by binding to the same site as the amobile flap. In contrast, mizoribine monophosphate (MZP) is a competitive inhibitor that induces the closed conformation. MPA is a potent inhibitor of mammalian IMPDHs but a poor inhibitor of the bacterial enzymes. MZP is a more potent inhibitor of bacterial IMPDH.</text>
</comment>
<keyword evidence="7 12" id="KW-0560">Oxidoreductase</keyword>
<dbReference type="GO" id="GO:0046872">
    <property type="term" value="F:metal ion binding"/>
    <property type="evidence" value="ECO:0007669"/>
    <property type="project" value="UniProtKB-UniRule"/>
</dbReference>
<dbReference type="CDD" id="cd04601">
    <property type="entry name" value="CBS_pair_IMPDH"/>
    <property type="match status" value="1"/>
</dbReference>
<keyword evidence="4 12" id="KW-0332">GMP biosynthesis</keyword>
<evidence type="ECO:0000256" key="8">
    <source>
        <dbReference type="ARBA" id="ARBA00023027"/>
    </source>
</evidence>
<evidence type="ECO:0000259" key="19">
    <source>
        <dbReference type="PROSITE" id="PS51371"/>
    </source>
</evidence>
<keyword evidence="12" id="KW-0963">Cytoplasm</keyword>
<feature type="binding site" evidence="12 14">
    <location>
        <begin position="354"/>
        <end position="356"/>
    </location>
    <ligand>
        <name>NAD(+)</name>
        <dbReference type="ChEBI" id="CHEBI:57540"/>
    </ligand>
</feature>
<dbReference type="SMART" id="SM00116">
    <property type="entry name" value="CBS"/>
    <property type="match status" value="1"/>
</dbReference>
<keyword evidence="5 12" id="KW-0658">Purine biosynthesis</keyword>
<dbReference type="WBParaSite" id="SPAL_0000672400.1">
    <property type="protein sequence ID" value="SPAL_0000672400.1"/>
    <property type="gene ID" value="SPAL_0000672400"/>
</dbReference>
<dbReference type="PANTHER" id="PTHR11911:SF111">
    <property type="entry name" value="INOSINE-5'-MONOPHOSPHATE DEHYDROGENASE"/>
    <property type="match status" value="1"/>
</dbReference>
<dbReference type="PIRSF" id="PIRSF000130">
    <property type="entry name" value="IMPDH"/>
    <property type="match status" value="1"/>
</dbReference>
<comment type="subcellular location">
    <subcellularLocation>
        <location evidence="12">Cytoplasm</location>
    </subcellularLocation>
</comment>
<protein>
    <recommendedName>
        <fullName evidence="12 18">Inosine-5'-monophosphate dehydrogenase</fullName>
        <shortName evidence="12">IMP dehydrogenase</shortName>
        <shortName evidence="12">IMPD</shortName>
        <shortName evidence="12">IMPDH</shortName>
        <ecNumber evidence="12 18">1.1.1.205</ecNumber>
    </recommendedName>
</protein>
<evidence type="ECO:0000256" key="9">
    <source>
        <dbReference type="ARBA" id="ARBA00023122"/>
    </source>
</evidence>
<feature type="binding site" evidence="12">
    <location>
        <position position="473"/>
    </location>
    <ligand>
        <name>IMP</name>
        <dbReference type="ChEBI" id="CHEBI:58053"/>
    </ligand>
</feature>
<comment type="catalytic activity">
    <reaction evidence="10 12 18">
        <text>IMP + NAD(+) + H2O = XMP + NADH + H(+)</text>
        <dbReference type="Rhea" id="RHEA:11708"/>
        <dbReference type="ChEBI" id="CHEBI:15377"/>
        <dbReference type="ChEBI" id="CHEBI:15378"/>
        <dbReference type="ChEBI" id="CHEBI:57464"/>
        <dbReference type="ChEBI" id="CHEBI:57540"/>
        <dbReference type="ChEBI" id="CHEBI:57945"/>
        <dbReference type="ChEBI" id="CHEBI:58053"/>
        <dbReference type="EC" id="1.1.1.205"/>
    </reaction>
</comment>
<comment type="caution">
    <text evidence="12">Lacks conserved residue(s) required for the propagation of feature annotation.</text>
</comment>
<comment type="function">
    <text evidence="11 12">Catalyzes the conversion of inosine 5'-phosphate (IMP) to xanthosine 5'-phosphate (XMP), the first committed and rate-limiting step in the de novo synthesis of guanine nucleotides, and therefore plays an important role in the regulation of cell growth.</text>
</comment>
<dbReference type="InterPro" id="IPR000644">
    <property type="entry name" value="CBS_dom"/>
</dbReference>
<evidence type="ECO:0000256" key="18">
    <source>
        <dbReference type="RuleBase" id="RU003928"/>
    </source>
</evidence>
<feature type="domain" description="CBS" evidence="19">
    <location>
        <begin position="143"/>
        <end position="202"/>
    </location>
</feature>
<feature type="binding site" evidence="12 14">
    <location>
        <begin position="303"/>
        <end position="305"/>
    </location>
    <ligand>
        <name>NAD(+)</name>
        <dbReference type="ChEBI" id="CHEBI:57540"/>
    </ligand>
</feature>
<sequence length="549" mass="60352">MSGEYYTIESNNDYNNTLNNNKIAMYDELFFISNEKLTSEIDDDGLKIVELFEDKRGITYDDFITLPRLIHFSLDKVNLNTRLTKKIILKSPFVSSPMDTVTEHNVAIGMALHGGIGIIHNNFSDISQQVEEVTRVKRYRHGLVHQPITVDPNATVGYLKYLQSKFNISGVPVTENGGADQKIVGIVTKYDVSFVDSSDYDITKVFEIMTKAEKLVVTYEGATTEMAIKLCNRFKLNYIPMLTNTNELRGLYVRSKILQIDFPNAVYDKHGRLLVGASVSTQDGILDRVDKLVSAGVDVIVIDSSNGASVFQIRALKAIKTKYPVCPQIIAGNVVTVKQAKFLIDAGADCIRVGMGSGSICTTQEVCAVGRAQATAVYNVAKYCRSRDVPVIADGGIKNTGNIIKALTLGASTVMMGGIIASTTEAPGEKLLGPNGERLKKYRGMGSFSAMMANNASCERYLSNRDDNIVVAQGVSATIREKGSLHSLIPLITASIKHGLQNLGTRTIKDLHTDVNNGLIRFELRTISSIYEGNVHSLYRYICLHSQTF</sequence>
<comment type="pathway">
    <text evidence="12 18">Purine metabolism; XMP biosynthesis via de novo pathway; XMP from IMP: step 1/1.</text>
</comment>
<evidence type="ECO:0000256" key="1">
    <source>
        <dbReference type="ARBA" id="ARBA00001958"/>
    </source>
</evidence>
<dbReference type="Pfam" id="PF00571">
    <property type="entry name" value="CBS"/>
    <property type="match status" value="1"/>
</dbReference>